<proteinExistence type="predicted"/>
<accession>A0A561TZB0</accession>
<dbReference type="PANTHER" id="PTHR43784:SF2">
    <property type="entry name" value="GDSL-LIKE LIPASE_ACYLHYDROLASE, PUTATIVE (AFU_ORTHOLOGUE AFUA_2G00820)-RELATED"/>
    <property type="match status" value="1"/>
</dbReference>
<dbReference type="EMBL" id="VIWX01000007">
    <property type="protein sequence ID" value="TWF92433.1"/>
    <property type="molecule type" value="Genomic_DNA"/>
</dbReference>
<reference evidence="2 3" key="1">
    <citation type="submission" date="2019-06" db="EMBL/GenBank/DDBJ databases">
        <title>Sequencing the genomes of 1000 actinobacteria strains.</title>
        <authorList>
            <person name="Klenk H.-P."/>
        </authorList>
    </citation>
    <scope>NUCLEOTIDE SEQUENCE [LARGE SCALE GENOMIC DNA]</scope>
    <source>
        <strain evidence="2 3">DSM 46699</strain>
    </source>
</reference>
<sequence>MIRTITQVGMSRRGRDDMGSGRWDNFVALGDSFTEGLADATAEADVYRGWADRLAAHIAVRDPDLRYANLAVRGKLIRQIVTDQVPQAIALNPSLVALTAGGNDIIRPGSDPDLVAELFEDAVSRIRATGADVLIGTGFDTARTPVLKHVRGKVGTYNSHLRSIADAHGCYVMDLWSMRVLQDPRAWCEDRLHLSADGHRRVALRACESLGITTAEDWNEPWPDLDERTWQEQAAEDIKWAREYLAPWISRRLRGVSSGDGRTAKRPCLEKLPTNCT</sequence>
<feature type="domain" description="SGNH hydrolase-type esterase" evidence="1">
    <location>
        <begin position="28"/>
        <end position="201"/>
    </location>
</feature>
<keyword evidence="3" id="KW-1185">Reference proteome</keyword>
<dbReference type="CDD" id="cd01832">
    <property type="entry name" value="SGNH_hydrolase_like_1"/>
    <property type="match status" value="1"/>
</dbReference>
<dbReference type="Proteomes" id="UP000316184">
    <property type="component" value="Unassembled WGS sequence"/>
</dbReference>
<dbReference type="Pfam" id="PF13472">
    <property type="entry name" value="Lipase_GDSL_2"/>
    <property type="match status" value="1"/>
</dbReference>
<dbReference type="InterPro" id="IPR036514">
    <property type="entry name" value="SGNH_hydro_sf"/>
</dbReference>
<name>A0A561TZB0_9PSEU</name>
<protein>
    <submittedName>
        <fullName evidence="2">Lysophospholipase L1-like esterase</fullName>
    </submittedName>
</protein>
<dbReference type="AlphaFoldDB" id="A0A561TZB0"/>
<dbReference type="PANTHER" id="PTHR43784">
    <property type="entry name" value="GDSL-LIKE LIPASE/ACYLHYDROLASE, PUTATIVE (AFU_ORTHOLOGUE AFUA_2G00820)-RELATED"/>
    <property type="match status" value="1"/>
</dbReference>
<comment type="caution">
    <text evidence="2">The sequence shown here is derived from an EMBL/GenBank/DDBJ whole genome shotgun (WGS) entry which is preliminary data.</text>
</comment>
<evidence type="ECO:0000313" key="2">
    <source>
        <dbReference type="EMBL" id="TWF92433.1"/>
    </source>
</evidence>
<evidence type="ECO:0000313" key="3">
    <source>
        <dbReference type="Proteomes" id="UP000316184"/>
    </source>
</evidence>
<dbReference type="InterPro" id="IPR013830">
    <property type="entry name" value="SGNH_hydro"/>
</dbReference>
<organism evidence="2 3">
    <name type="scientific">Saccharopolyspora dendranthemae</name>
    <dbReference type="NCBI Taxonomy" id="1181886"/>
    <lineage>
        <taxon>Bacteria</taxon>
        <taxon>Bacillati</taxon>
        <taxon>Actinomycetota</taxon>
        <taxon>Actinomycetes</taxon>
        <taxon>Pseudonocardiales</taxon>
        <taxon>Pseudonocardiaceae</taxon>
        <taxon>Saccharopolyspora</taxon>
    </lineage>
</organism>
<evidence type="ECO:0000259" key="1">
    <source>
        <dbReference type="Pfam" id="PF13472"/>
    </source>
</evidence>
<dbReference type="SUPFAM" id="SSF52266">
    <property type="entry name" value="SGNH hydrolase"/>
    <property type="match status" value="1"/>
</dbReference>
<gene>
    <name evidence="2" type="ORF">FHU35_1774</name>
</gene>
<dbReference type="InterPro" id="IPR053140">
    <property type="entry name" value="GDSL_Rv0518-like"/>
</dbReference>
<dbReference type="Gene3D" id="3.40.50.1110">
    <property type="entry name" value="SGNH hydrolase"/>
    <property type="match status" value="1"/>
</dbReference>